<keyword evidence="5" id="KW-0547">Nucleotide-binding</keyword>
<feature type="domain" description="ABC transmembrane type-1" evidence="12">
    <location>
        <begin position="295"/>
        <end position="557"/>
    </location>
</feature>
<dbReference type="CDD" id="cd18604">
    <property type="entry name" value="ABC_6TM_VMR1_D2_like"/>
    <property type="match status" value="1"/>
</dbReference>
<evidence type="ECO:0000313" key="13">
    <source>
        <dbReference type="EMBL" id="KAK7048418.1"/>
    </source>
</evidence>
<dbReference type="InterPro" id="IPR036640">
    <property type="entry name" value="ABC1_TM_sf"/>
</dbReference>
<dbReference type="Pfam" id="PF00005">
    <property type="entry name" value="ABC_tran"/>
    <property type="match status" value="2"/>
</dbReference>
<keyword evidence="7 10" id="KW-1133">Transmembrane helix</keyword>
<gene>
    <name evidence="13" type="ORF">R3P38DRAFT_2869228</name>
</gene>
<evidence type="ECO:0000256" key="8">
    <source>
        <dbReference type="ARBA" id="ARBA00023136"/>
    </source>
</evidence>
<evidence type="ECO:0000313" key="14">
    <source>
        <dbReference type="Proteomes" id="UP001362999"/>
    </source>
</evidence>
<evidence type="ECO:0000256" key="6">
    <source>
        <dbReference type="ARBA" id="ARBA00022840"/>
    </source>
</evidence>
<evidence type="ECO:0000259" key="12">
    <source>
        <dbReference type="PROSITE" id="PS50929"/>
    </source>
</evidence>
<feature type="transmembrane region" description="Helical" evidence="10">
    <location>
        <begin position="78"/>
        <end position="101"/>
    </location>
</feature>
<feature type="transmembrane region" description="Helical" evidence="10">
    <location>
        <begin position="113"/>
        <end position="135"/>
    </location>
</feature>
<dbReference type="FunFam" id="1.20.1560.10:FF:000013">
    <property type="entry name" value="ABC transporter C family member 2"/>
    <property type="match status" value="1"/>
</dbReference>
<reference evidence="13 14" key="1">
    <citation type="journal article" date="2024" name="J Genomics">
        <title>Draft genome sequencing and assembly of Favolaschia claudopus CIRM-BRFM 2984 isolated from oak limbs.</title>
        <authorList>
            <person name="Navarro D."/>
            <person name="Drula E."/>
            <person name="Chaduli D."/>
            <person name="Cazenave R."/>
            <person name="Ahrendt S."/>
            <person name="Wang J."/>
            <person name="Lipzen A."/>
            <person name="Daum C."/>
            <person name="Barry K."/>
            <person name="Grigoriev I.V."/>
            <person name="Favel A."/>
            <person name="Rosso M.N."/>
            <person name="Martin F."/>
        </authorList>
    </citation>
    <scope>NUCLEOTIDE SEQUENCE [LARGE SCALE GENOMIC DNA]</scope>
    <source>
        <strain evidence="13 14">CIRM-BRFM 2984</strain>
    </source>
</reference>
<evidence type="ECO:0000256" key="5">
    <source>
        <dbReference type="ARBA" id="ARBA00022741"/>
    </source>
</evidence>
<feature type="transmembrane region" description="Helical" evidence="10">
    <location>
        <begin position="142"/>
        <end position="161"/>
    </location>
</feature>
<sequence>MARSAWINNTLILPFYAALASLLNLVLIVFWESRLGRQYRESLLKSPPSESENESLNRASESLTLNDHIRQLGGRRILAFNVARLIGCLVLVGISAAAAVMDGPEEVLDIHKFSQLTLCGVFFYSACLAILSFISPLKWRRLAVKHLNVVLFTTFAVYFYRDIFPMVTNPLVPLDLWEGQLLWPKIGILFGVAVLIPISIPRQYRPVDPEKPMAVANAEQTASIFSTALYFFLDPIISLAYRIPHLSFDQLPPLCDYDEARHLKAKHFSHLDPFLSTQKRHVAFGFLWIFRWEFLTMTILLTIEGLCNFVSPLAINRVLSYLEDPHNETFMKPWFWVLLLFIGPLTSSIAFQWDMFVATRMMTQSSALVTQLVFEHALRIRVKAETTPSGKGEAASETPDTPSAEKASANMAGKINTLVTVDLANIAELRNVLFLFVLVPVQIIGSVVFLYRVLGWSAFLGMGAMLALSPLPGYLANMQSTIQRKALDSTEARVQAVSETMSVLRMIKMFGWEKQVQDRIEVKRQEELNWIWWRKIAYTASMIANSLLPTVTMLTLIMKEDLSPAKVFSSMAVFDVLRAQIWFTMYSVSLTVKGKVSLDRLNNFLRNTELLDAFSAEENTDTDASTSDLIGFRDAMFTWCNDDQPDGSLTPSSRKFVLKIEGELFFKQGFNLIVGPTGSGKTSLLMALLGEMHMIPSSPASWYNLPRAQGVSFASQESWVLNDTIKNNILFNAPLDEQRYKKVLHQCCLERDLELFDGGDECEVGERVVVHTDSIASGGQKARVTLARAVYADTRVLILDDILAALDVHTAKWIVEKCLAGDLLQGRTVILVTHNIALTSKLADFVVSVGLDGRVHGRDSISDALAKDEVLTKEINDEAGVIETAIEELKFDTSADEPKKPDGKLIVAEEIEIGHVSWDALSMFFSAHASGNILLFYTGLIATMIFTSSLDRFETWYMAYWAGYLGGFSLLVTINIVINCASYAFFALGSFNASKVLHKQLLASIVGTTFRWLDVTPVSRIIARFTADVDAIDDSLSECFLDFLGCALSLWIRLFAIVIFAPVFFIPGVLVGIAGIACGRIYMASQMSVKREQSNAKSPVLAHIGAAIGGLSSVRAYGAQNTLIQISIDRINRLTRASRTFANLNRWVTVRIGLLSAIFTTSLAYYLVYLQNQRASNIGFTLTTALGFTSTIMTFVHMWNRFEVQSNSLERVKQYIEIEQEPKARSDGVPPAYWPASGNITVENLSARYSPDGPEVLHNISFSIKSGERVGIVGRTGSGKSSLTLALLRCIYTEGTVYYDGIPTSSINLDVLRRNVTIIPQVPELVAGSLRSNLDTLGEMDDAFLIDALRSAGLSALQDDMEEGKLTLDSEISAGGSNLSVGQRQIIALGEPFQIIITVQLIPCEARAIVHYKTDAVIQASLRTELPRDTTCLIVAHRLQSVLDADKIVEFDSPKVLLKNEHGMLRALVDESGDKELLYQMAQAS</sequence>
<feature type="transmembrane region" description="Helical" evidence="10">
    <location>
        <begin position="12"/>
        <end position="31"/>
    </location>
</feature>
<dbReference type="Proteomes" id="UP001362999">
    <property type="component" value="Unassembled WGS sequence"/>
</dbReference>
<dbReference type="EMBL" id="JAWWNJ010000009">
    <property type="protein sequence ID" value="KAK7048418.1"/>
    <property type="molecule type" value="Genomic_DNA"/>
</dbReference>
<dbReference type="GO" id="GO:0005524">
    <property type="term" value="F:ATP binding"/>
    <property type="evidence" value="ECO:0007669"/>
    <property type="project" value="UniProtKB-KW"/>
</dbReference>
<feature type="transmembrane region" description="Helical" evidence="10">
    <location>
        <begin position="181"/>
        <end position="200"/>
    </location>
</feature>
<dbReference type="InterPro" id="IPR050173">
    <property type="entry name" value="ABC_transporter_C-like"/>
</dbReference>
<name>A0AAW0DB87_9AGAR</name>
<comment type="subcellular location">
    <subcellularLocation>
        <location evidence="1">Membrane</location>
        <topology evidence="1">Multi-pass membrane protein</topology>
    </subcellularLocation>
</comment>
<feature type="domain" description="ABC transporter" evidence="11">
    <location>
        <begin position="630"/>
        <end position="883"/>
    </location>
</feature>
<dbReference type="InterPro" id="IPR003439">
    <property type="entry name" value="ABC_transporter-like_ATP-bd"/>
</dbReference>
<feature type="domain" description="ABC transporter" evidence="11">
    <location>
        <begin position="1240"/>
        <end position="1478"/>
    </location>
</feature>
<keyword evidence="2" id="KW-0813">Transport</keyword>
<evidence type="ECO:0000259" key="11">
    <source>
        <dbReference type="PROSITE" id="PS50893"/>
    </source>
</evidence>
<dbReference type="InterPro" id="IPR003593">
    <property type="entry name" value="AAA+_ATPase"/>
</dbReference>
<evidence type="ECO:0000256" key="4">
    <source>
        <dbReference type="ARBA" id="ARBA00022737"/>
    </source>
</evidence>
<keyword evidence="14" id="KW-1185">Reference proteome</keyword>
<keyword evidence="6 13" id="KW-0067">ATP-binding</keyword>
<evidence type="ECO:0000256" key="3">
    <source>
        <dbReference type="ARBA" id="ARBA00022692"/>
    </source>
</evidence>
<keyword evidence="3 10" id="KW-0812">Transmembrane</keyword>
<feature type="transmembrane region" description="Helical" evidence="10">
    <location>
        <begin position="1148"/>
        <end position="1168"/>
    </location>
</feature>
<evidence type="ECO:0000256" key="7">
    <source>
        <dbReference type="ARBA" id="ARBA00022989"/>
    </source>
</evidence>
<dbReference type="CDD" id="cd18596">
    <property type="entry name" value="ABC_6TM_VMR1_D1_like"/>
    <property type="match status" value="1"/>
</dbReference>
<feature type="transmembrane region" description="Helical" evidence="10">
    <location>
        <begin position="536"/>
        <end position="558"/>
    </location>
</feature>
<dbReference type="PROSITE" id="PS50893">
    <property type="entry name" value="ABC_TRANSPORTER_2"/>
    <property type="match status" value="2"/>
</dbReference>
<evidence type="ECO:0000256" key="9">
    <source>
        <dbReference type="SAM" id="MobiDB-lite"/>
    </source>
</evidence>
<dbReference type="PANTHER" id="PTHR24223:SF356">
    <property type="entry name" value="ATP-BINDING CASSETTE TRANSPORTER ABC4"/>
    <property type="match status" value="1"/>
</dbReference>
<evidence type="ECO:0000256" key="2">
    <source>
        <dbReference type="ARBA" id="ARBA00022448"/>
    </source>
</evidence>
<dbReference type="SUPFAM" id="SSF90123">
    <property type="entry name" value="ABC transporter transmembrane region"/>
    <property type="match status" value="2"/>
</dbReference>
<accession>A0AAW0DB87</accession>
<dbReference type="Gene3D" id="3.40.50.300">
    <property type="entry name" value="P-loop containing nucleotide triphosphate hydrolases"/>
    <property type="match status" value="2"/>
</dbReference>
<protein>
    <submittedName>
        <fullName evidence="13">ATP-binding cassette transporter</fullName>
    </submittedName>
</protein>
<proteinExistence type="predicted"/>
<feature type="transmembrane region" description="Helical" evidence="10">
    <location>
        <begin position="962"/>
        <end position="986"/>
    </location>
</feature>
<feature type="transmembrane region" description="Helical" evidence="10">
    <location>
        <begin position="933"/>
        <end position="950"/>
    </location>
</feature>
<keyword evidence="8 10" id="KW-0472">Membrane</keyword>
<dbReference type="SUPFAM" id="SSF52540">
    <property type="entry name" value="P-loop containing nucleoside triphosphate hydrolases"/>
    <property type="match status" value="2"/>
</dbReference>
<feature type="domain" description="ABC transmembrane type-1" evidence="12">
    <location>
        <begin position="936"/>
        <end position="1203"/>
    </location>
</feature>
<feature type="transmembrane region" description="Helical" evidence="10">
    <location>
        <begin position="1100"/>
        <end position="1118"/>
    </location>
</feature>
<dbReference type="InterPro" id="IPR011527">
    <property type="entry name" value="ABC1_TM_dom"/>
</dbReference>
<dbReference type="Gene3D" id="1.20.1560.10">
    <property type="entry name" value="ABC transporter type 1, transmembrane domain"/>
    <property type="match status" value="2"/>
</dbReference>
<feature type="region of interest" description="Disordered" evidence="9">
    <location>
        <begin position="385"/>
        <end position="407"/>
    </location>
</feature>
<feature type="transmembrane region" description="Helical" evidence="10">
    <location>
        <begin position="432"/>
        <end position="451"/>
    </location>
</feature>
<feature type="transmembrane region" description="Helical" evidence="10">
    <location>
        <begin position="1050"/>
        <end position="1079"/>
    </location>
</feature>
<dbReference type="InterPro" id="IPR027417">
    <property type="entry name" value="P-loop_NTPase"/>
</dbReference>
<dbReference type="PANTHER" id="PTHR24223">
    <property type="entry name" value="ATP-BINDING CASSETTE SUB-FAMILY C"/>
    <property type="match status" value="1"/>
</dbReference>
<evidence type="ECO:0000256" key="1">
    <source>
        <dbReference type="ARBA" id="ARBA00004141"/>
    </source>
</evidence>
<feature type="transmembrane region" description="Helical" evidence="10">
    <location>
        <begin position="1180"/>
        <end position="1199"/>
    </location>
</feature>
<dbReference type="SMART" id="SM00382">
    <property type="entry name" value="AAA"/>
    <property type="match status" value="2"/>
</dbReference>
<keyword evidence="4" id="KW-0677">Repeat</keyword>
<evidence type="ECO:0000256" key="10">
    <source>
        <dbReference type="SAM" id="Phobius"/>
    </source>
</evidence>
<dbReference type="GO" id="GO:0016020">
    <property type="term" value="C:membrane"/>
    <property type="evidence" value="ECO:0007669"/>
    <property type="project" value="UniProtKB-SubCell"/>
</dbReference>
<dbReference type="CDD" id="cd03250">
    <property type="entry name" value="ABCC_MRP_domain1"/>
    <property type="match status" value="1"/>
</dbReference>
<feature type="transmembrane region" description="Helical" evidence="10">
    <location>
        <begin position="334"/>
        <end position="353"/>
    </location>
</feature>
<comment type="caution">
    <text evidence="13">The sequence shown here is derived from an EMBL/GenBank/DDBJ whole genome shotgun (WGS) entry which is preliminary data.</text>
</comment>
<dbReference type="Pfam" id="PF00664">
    <property type="entry name" value="ABC_membrane"/>
    <property type="match status" value="2"/>
</dbReference>
<dbReference type="GO" id="GO:0140359">
    <property type="term" value="F:ABC-type transporter activity"/>
    <property type="evidence" value="ECO:0007669"/>
    <property type="project" value="InterPro"/>
</dbReference>
<dbReference type="PROSITE" id="PS50929">
    <property type="entry name" value="ABC_TM1F"/>
    <property type="match status" value="2"/>
</dbReference>
<organism evidence="13 14">
    <name type="scientific">Favolaschia claudopus</name>
    <dbReference type="NCBI Taxonomy" id="2862362"/>
    <lineage>
        <taxon>Eukaryota</taxon>
        <taxon>Fungi</taxon>
        <taxon>Dikarya</taxon>
        <taxon>Basidiomycota</taxon>
        <taxon>Agaricomycotina</taxon>
        <taxon>Agaricomycetes</taxon>
        <taxon>Agaricomycetidae</taxon>
        <taxon>Agaricales</taxon>
        <taxon>Marasmiineae</taxon>
        <taxon>Mycenaceae</taxon>
        <taxon>Favolaschia</taxon>
    </lineage>
</organism>
<dbReference type="GO" id="GO:0016887">
    <property type="term" value="F:ATP hydrolysis activity"/>
    <property type="evidence" value="ECO:0007669"/>
    <property type="project" value="InterPro"/>
</dbReference>
<feature type="transmembrane region" description="Helical" evidence="10">
    <location>
        <begin position="457"/>
        <end position="476"/>
    </location>
</feature>